<evidence type="ECO:0000313" key="2">
    <source>
        <dbReference type="EMBL" id="KAK4184155.1"/>
    </source>
</evidence>
<feature type="compositionally biased region" description="Low complexity" evidence="1">
    <location>
        <begin position="177"/>
        <end position="191"/>
    </location>
</feature>
<comment type="caution">
    <text evidence="2">The sequence shown here is derived from an EMBL/GenBank/DDBJ whole genome shotgun (WGS) entry which is preliminary data.</text>
</comment>
<sequence>MLLDEPNKGSGDSHDWQVVIRICAEEHSLNFFFPSNQMPNRALTLKTTLASDSSNKSCKGLNTEGVTIILPEAEPLAPNFEPSDLELSEPIMPDPTVELDTDMFGDDLTDSPLLALVLGARHGVVPYPVGFVSVDAIANTYAHEQRDHRPAEHSVTSAPKQAAVPPPMSLHPEEHTPSYSIPATSSSSLATVGHEHSPTQGFPSATIKV</sequence>
<dbReference type="Proteomes" id="UP001302126">
    <property type="component" value="Unassembled WGS sequence"/>
</dbReference>
<organism evidence="2 3">
    <name type="scientific">Podospora australis</name>
    <dbReference type="NCBI Taxonomy" id="1536484"/>
    <lineage>
        <taxon>Eukaryota</taxon>
        <taxon>Fungi</taxon>
        <taxon>Dikarya</taxon>
        <taxon>Ascomycota</taxon>
        <taxon>Pezizomycotina</taxon>
        <taxon>Sordariomycetes</taxon>
        <taxon>Sordariomycetidae</taxon>
        <taxon>Sordariales</taxon>
        <taxon>Podosporaceae</taxon>
        <taxon>Podospora</taxon>
    </lineage>
</organism>
<proteinExistence type="predicted"/>
<feature type="region of interest" description="Disordered" evidence="1">
    <location>
        <begin position="144"/>
        <end position="209"/>
    </location>
</feature>
<gene>
    <name evidence="2" type="ORF">QBC35DRAFT_541118</name>
</gene>
<evidence type="ECO:0000313" key="3">
    <source>
        <dbReference type="Proteomes" id="UP001302126"/>
    </source>
</evidence>
<name>A0AAN6WLK2_9PEZI</name>
<protein>
    <submittedName>
        <fullName evidence="2">Uncharacterized protein</fullName>
    </submittedName>
</protein>
<keyword evidence="3" id="KW-1185">Reference proteome</keyword>
<accession>A0AAN6WLK2</accession>
<dbReference type="EMBL" id="MU864503">
    <property type="protein sequence ID" value="KAK4184155.1"/>
    <property type="molecule type" value="Genomic_DNA"/>
</dbReference>
<dbReference type="AlphaFoldDB" id="A0AAN6WLK2"/>
<reference evidence="2" key="2">
    <citation type="submission" date="2023-05" db="EMBL/GenBank/DDBJ databases">
        <authorList>
            <consortium name="Lawrence Berkeley National Laboratory"/>
            <person name="Steindorff A."/>
            <person name="Hensen N."/>
            <person name="Bonometti L."/>
            <person name="Westerberg I."/>
            <person name="Brannstrom I.O."/>
            <person name="Guillou S."/>
            <person name="Cros-Aarteil S."/>
            <person name="Calhoun S."/>
            <person name="Haridas S."/>
            <person name="Kuo A."/>
            <person name="Mondo S."/>
            <person name="Pangilinan J."/>
            <person name="Riley R."/>
            <person name="Labutti K."/>
            <person name="Andreopoulos B."/>
            <person name="Lipzen A."/>
            <person name="Chen C."/>
            <person name="Yanf M."/>
            <person name="Daum C."/>
            <person name="Ng V."/>
            <person name="Clum A."/>
            <person name="Ohm R."/>
            <person name="Martin F."/>
            <person name="Silar P."/>
            <person name="Natvig D."/>
            <person name="Lalanne C."/>
            <person name="Gautier V."/>
            <person name="Ament-Velasquez S.L."/>
            <person name="Kruys A."/>
            <person name="Hutchinson M.I."/>
            <person name="Powell A.J."/>
            <person name="Barry K."/>
            <person name="Miller A.N."/>
            <person name="Grigoriev I.V."/>
            <person name="Debuchy R."/>
            <person name="Gladieux P."/>
            <person name="Thoren M.H."/>
            <person name="Johannesson H."/>
        </authorList>
    </citation>
    <scope>NUCLEOTIDE SEQUENCE</scope>
    <source>
        <strain evidence="2">PSN309</strain>
    </source>
</reference>
<evidence type="ECO:0000256" key="1">
    <source>
        <dbReference type="SAM" id="MobiDB-lite"/>
    </source>
</evidence>
<reference evidence="2" key="1">
    <citation type="journal article" date="2023" name="Mol. Phylogenet. Evol.">
        <title>Genome-scale phylogeny and comparative genomics of the fungal order Sordariales.</title>
        <authorList>
            <person name="Hensen N."/>
            <person name="Bonometti L."/>
            <person name="Westerberg I."/>
            <person name="Brannstrom I.O."/>
            <person name="Guillou S."/>
            <person name="Cros-Aarteil S."/>
            <person name="Calhoun S."/>
            <person name="Haridas S."/>
            <person name="Kuo A."/>
            <person name="Mondo S."/>
            <person name="Pangilinan J."/>
            <person name="Riley R."/>
            <person name="LaButti K."/>
            <person name="Andreopoulos B."/>
            <person name="Lipzen A."/>
            <person name="Chen C."/>
            <person name="Yan M."/>
            <person name="Daum C."/>
            <person name="Ng V."/>
            <person name="Clum A."/>
            <person name="Steindorff A."/>
            <person name="Ohm R.A."/>
            <person name="Martin F."/>
            <person name="Silar P."/>
            <person name="Natvig D.O."/>
            <person name="Lalanne C."/>
            <person name="Gautier V."/>
            <person name="Ament-Velasquez S.L."/>
            <person name="Kruys A."/>
            <person name="Hutchinson M.I."/>
            <person name="Powell A.J."/>
            <person name="Barry K."/>
            <person name="Miller A.N."/>
            <person name="Grigoriev I.V."/>
            <person name="Debuchy R."/>
            <person name="Gladieux P."/>
            <person name="Hiltunen Thoren M."/>
            <person name="Johannesson H."/>
        </authorList>
    </citation>
    <scope>NUCLEOTIDE SEQUENCE</scope>
    <source>
        <strain evidence="2">PSN309</strain>
    </source>
</reference>